<dbReference type="Pfam" id="PF00550">
    <property type="entry name" value="PP-binding"/>
    <property type="match status" value="1"/>
</dbReference>
<dbReference type="PANTHER" id="PTHR44845:SF6">
    <property type="entry name" value="BETA-ALANINE-ACTIVATING ENZYME"/>
    <property type="match status" value="1"/>
</dbReference>
<accession>A0ABY8ML21</accession>
<keyword evidence="2" id="KW-0597">Phosphoprotein</keyword>
<dbReference type="Gene3D" id="3.40.50.12780">
    <property type="entry name" value="N-terminal domain of ligase-like"/>
    <property type="match status" value="1"/>
</dbReference>
<dbReference type="InterPro" id="IPR006162">
    <property type="entry name" value="Ppantetheine_attach_site"/>
</dbReference>
<dbReference type="InterPro" id="IPR009081">
    <property type="entry name" value="PP-bd_ACP"/>
</dbReference>
<dbReference type="InterPro" id="IPR036736">
    <property type="entry name" value="ACP-like_sf"/>
</dbReference>
<dbReference type="InterPro" id="IPR036291">
    <property type="entry name" value="NAD(P)-bd_dom_sf"/>
</dbReference>
<keyword evidence="1" id="KW-0596">Phosphopantetheine</keyword>
<gene>
    <name evidence="4" type="ORF">P0082_03225</name>
</gene>
<dbReference type="PROSITE" id="PS00012">
    <property type="entry name" value="PHOSPHOPANTETHEINE"/>
    <property type="match status" value="1"/>
</dbReference>
<dbReference type="SUPFAM" id="SSF56801">
    <property type="entry name" value="Acetyl-CoA synthetase-like"/>
    <property type="match status" value="1"/>
</dbReference>
<dbReference type="Pfam" id="PF00501">
    <property type="entry name" value="AMP-binding"/>
    <property type="match status" value="1"/>
</dbReference>
<evidence type="ECO:0000313" key="4">
    <source>
        <dbReference type="EMBL" id="WGK69883.1"/>
    </source>
</evidence>
<dbReference type="PIRSF" id="PIRSF001617">
    <property type="entry name" value="Alpha-AR"/>
    <property type="match status" value="1"/>
</dbReference>
<dbReference type="Gene3D" id="3.40.50.720">
    <property type="entry name" value="NAD(P)-binding Rossmann-like Domain"/>
    <property type="match status" value="1"/>
</dbReference>
<dbReference type="SUPFAM" id="SSF51735">
    <property type="entry name" value="NAD(P)-binding Rossmann-fold domains"/>
    <property type="match status" value="1"/>
</dbReference>
<dbReference type="RefSeq" id="WP_326928078.1">
    <property type="nucleotide sequence ID" value="NZ_CP123443.1"/>
</dbReference>
<evidence type="ECO:0000256" key="1">
    <source>
        <dbReference type="ARBA" id="ARBA00022450"/>
    </source>
</evidence>
<dbReference type="Pfam" id="PF07993">
    <property type="entry name" value="NAD_binding_4"/>
    <property type="match status" value="1"/>
</dbReference>
<proteinExistence type="predicted"/>
<evidence type="ECO:0000313" key="5">
    <source>
        <dbReference type="Proteomes" id="UP001228690"/>
    </source>
</evidence>
<dbReference type="InterPro" id="IPR045851">
    <property type="entry name" value="AMP-bd_C_sf"/>
</dbReference>
<dbReference type="PROSITE" id="PS50075">
    <property type="entry name" value="CARRIER"/>
    <property type="match status" value="1"/>
</dbReference>
<dbReference type="Gene3D" id="1.10.1200.10">
    <property type="entry name" value="ACP-like"/>
    <property type="match status" value="1"/>
</dbReference>
<dbReference type="NCBIfam" id="TIGR01746">
    <property type="entry name" value="Thioester-redct"/>
    <property type="match status" value="1"/>
</dbReference>
<dbReference type="SUPFAM" id="SSF47336">
    <property type="entry name" value="ACP-like"/>
    <property type="match status" value="1"/>
</dbReference>
<dbReference type="InterPro" id="IPR000873">
    <property type="entry name" value="AMP-dep_synth/lig_dom"/>
</dbReference>
<dbReference type="InterPro" id="IPR042099">
    <property type="entry name" value="ANL_N_sf"/>
</dbReference>
<organism evidence="4 5">
    <name type="scientific">Candidatus Haliotispira prima</name>
    <dbReference type="NCBI Taxonomy" id="3034016"/>
    <lineage>
        <taxon>Bacteria</taxon>
        <taxon>Pseudomonadati</taxon>
        <taxon>Spirochaetota</taxon>
        <taxon>Spirochaetia</taxon>
        <taxon>Spirochaetales</taxon>
        <taxon>Spirochaetaceae</taxon>
        <taxon>Candidatus Haliotispira</taxon>
    </lineage>
</organism>
<reference evidence="4 5" key="1">
    <citation type="submission" date="2023-04" db="EMBL/GenBank/DDBJ databases">
        <title>Spirochaete genome identified in red abalone sample constitutes a novel genus.</title>
        <authorList>
            <person name="Sharma S.P."/>
            <person name="Purcell C.M."/>
            <person name="Hyde J.R."/>
            <person name="Severin A.J."/>
        </authorList>
    </citation>
    <scope>NUCLEOTIDE SEQUENCE [LARGE SCALE GENOMIC DNA]</scope>
    <source>
        <strain evidence="4 5">SP-2023</strain>
    </source>
</reference>
<dbReference type="PANTHER" id="PTHR44845">
    <property type="entry name" value="CARRIER DOMAIN-CONTAINING PROTEIN"/>
    <property type="match status" value="1"/>
</dbReference>
<sequence length="1111" mass="125744">MLLHELISDQVRRNPNAPALVAPPADAKTNPEAKPRTLSYAELDRRSDALAGYLQQCGCRPNSIIGIFMETNIDCVVAMLGAMKAGAAYLPLDLAYPELLLGKIIRQTEICVIVTRQRWLPRLASFPDQQILALDAAMPAEGGRNIWENGLYRKELVADMNLDSYAYVVFSSGTTGEPKGIVAPHRGAVHSYGERFRYFQVRPGDHVACNVFFVWEVLRPLMVGGTVYIIPDDLIYDPQLLLDYLYRHQITEILFTPSLLEKVLQSYSLVGQETFEQAFACLKAIWLNGEVVTRNLREKILQVFAPFQDRLQIFNLYSISECHDVALVELNKMREENRDPVCNVGKMMNGVTVHIFRYAADDGSRENSHTIAPRRPDPKRLIPCMPFEQGEVYVSGPTLALGYLKEEQLTAERFIYWQPPSDTQTEVSPGKQQDRAEAIRLYRTGDLGRFLVPQSQNRPTDRQQDNWQRHAEIAIDGRCDSMVKLRGYSVYLGMVEAALRACPGISRAAATICGDEDSEKRLVAYIVRSTAQTQTAQEWQIDKANGFCHKLRELLKAYLPHYMLPNAFVEVDSIPMDPISGKAEYKKLPLPPRPPRPKQDATIVSDDFCRAYRNGELGNTSSDEQSLRGILQQLWARILHLPIEQNSEQNPEQNLQHATFFDLGGHSLLAAELASAFAQVFNRHISVREIYLCPTITEQVRWLQSQDTAGRQEVLEPHLHVGRHMRKDAWLNPQTEEQLRSRKITPVPLSQARHIFITGTTGFLGAFVLAELMAQTKADCQFHCLVRSPDSQTGKKRILDNLASYRLSDKVHRRTLLIAHPGDLSEARMGLSPAEYETLAGQVDLVFHCGSLVNYLYPYQVIKNPTVGGTQAVLALAAQSAAAVHYISTNGIFASGEAQPRFLEDHNIDGYADFLDNGYGQGKWVAEKIVWQAIQAGLPVCIYRPGNLGHSRHSGRYNPNDFQTLIIQTVLRLRCAPLRPENSPWSFEFTPVDFLTECIATFAEEAKQYGEVFNIVENRPLAALSLFEYMQHQGLTDRFLPYEQWLELLRHKAQQTGEKGLLMLSEGLDDVELWLNDSSIYDDRKLRAQRQRPVIDMAYYRQLLETLQQDL</sequence>
<feature type="domain" description="Carrier" evidence="3">
    <location>
        <begin position="625"/>
        <end position="707"/>
    </location>
</feature>
<name>A0ABY8ML21_9SPIO</name>
<evidence type="ECO:0000256" key="2">
    <source>
        <dbReference type="ARBA" id="ARBA00022553"/>
    </source>
</evidence>
<dbReference type="PROSITE" id="PS00455">
    <property type="entry name" value="AMP_BINDING"/>
    <property type="match status" value="1"/>
</dbReference>
<dbReference type="Gene3D" id="3.30.300.30">
    <property type="match status" value="1"/>
</dbReference>
<protein>
    <submittedName>
        <fullName evidence="4">Thioester reductase domain-containing protein</fullName>
    </submittedName>
</protein>
<evidence type="ECO:0000259" key="3">
    <source>
        <dbReference type="PROSITE" id="PS50075"/>
    </source>
</evidence>
<dbReference type="Proteomes" id="UP001228690">
    <property type="component" value="Chromosome"/>
</dbReference>
<dbReference type="InterPro" id="IPR010080">
    <property type="entry name" value="Thioester_reductase-like_dom"/>
</dbReference>
<keyword evidence="5" id="KW-1185">Reference proteome</keyword>
<dbReference type="InterPro" id="IPR020845">
    <property type="entry name" value="AMP-binding_CS"/>
</dbReference>
<dbReference type="InterPro" id="IPR013120">
    <property type="entry name" value="FAR_NAD-bd"/>
</dbReference>
<dbReference type="EMBL" id="CP123443">
    <property type="protein sequence ID" value="WGK69883.1"/>
    <property type="molecule type" value="Genomic_DNA"/>
</dbReference>